<evidence type="ECO:0000256" key="2">
    <source>
        <dbReference type="SAM" id="MobiDB-lite"/>
    </source>
</evidence>
<dbReference type="PANTHER" id="PTHR13360">
    <property type="entry name" value="ACTIVATING SIGNAL COINTEGRATOR 1 COMPLEX SUBUNIT 1"/>
    <property type="match status" value="1"/>
</dbReference>
<evidence type="ECO:0000256" key="1">
    <source>
        <dbReference type="PROSITE-ProRule" id="PRU00117"/>
    </source>
</evidence>
<name>A0A9Q0H498_9MAGN</name>
<dbReference type="InterPro" id="IPR009210">
    <property type="entry name" value="ASCC1"/>
</dbReference>
<dbReference type="PANTHER" id="PTHR13360:SF1">
    <property type="entry name" value="ACTIVATING SIGNAL COINTEGRATOR 1 COMPLEX SUBUNIT 1"/>
    <property type="match status" value="1"/>
</dbReference>
<dbReference type="InterPro" id="IPR009097">
    <property type="entry name" value="Cyclic_Pdiesterase"/>
</dbReference>
<sequence length="590" mass="65535">MINCSCRSFSRVDRIWKAANTYVLFRPLESFQRCNAFSGLTYYVTKMSGPNDGRNVMGPHKKQKGVTAVWRPVSTQSIAFEGCSAKDGETGTGTHYVEVHSDKKSEVQVQEKLDCCTSATVQNVKVLKTEGETKSELGGSSIARVYYDQNVALEEDRATPSTAVKVEHVALEEGSTTPSATVRVQSLSLSQCNLCDTEHGETANKEQVKEDNALKSDLEEGVHLVESEKHSVTVEVASSLIRFIKGKGGATQKQFEEEMGVKIILPSFKEDSIVIEGVSLASVTKASEKIQDIIEQAVKSPSIDYSHFVSLPLAIHPALVDKLINFQNSVLGNCSMKQDENLKRDSNGDTSEDGDDKDDRLDAGCDVAVNLKVQDVSEHVKVEINKIPLVSYPPKASKSSTLTDSGIDKSIFIKPKTFHLTVLMLKLWNKDRVAAATEVLQRVSPKVLDALDGRPVSVRLKGLECMRGSQAKARVLYVPVEEIGGEDRLLHACQIIIDAYVEAGLVLEKDAQHKLKLHATVMNARHRKRKTRTKKYDSFDARGIFKQYEFEEWGEYPIHEAHLSQRFVFDDNGYYHCCASIPFPDNMQIE</sequence>
<dbReference type="GO" id="GO:0003723">
    <property type="term" value="F:RNA binding"/>
    <property type="evidence" value="ECO:0007669"/>
    <property type="project" value="UniProtKB-UniRule"/>
</dbReference>
<dbReference type="Pfam" id="PF10469">
    <property type="entry name" value="AKAP7_NLS"/>
    <property type="match status" value="1"/>
</dbReference>
<dbReference type="Pfam" id="PF00013">
    <property type="entry name" value="KH_1"/>
    <property type="match status" value="1"/>
</dbReference>
<evidence type="ECO:0000313" key="5">
    <source>
        <dbReference type="Proteomes" id="UP001141806"/>
    </source>
</evidence>
<dbReference type="Gene3D" id="3.90.1140.10">
    <property type="entry name" value="Cyclic phosphodiesterase"/>
    <property type="match status" value="1"/>
</dbReference>
<comment type="caution">
    <text evidence="4">The sequence shown here is derived from an EMBL/GenBank/DDBJ whole genome shotgun (WGS) entry which is preliminary data.</text>
</comment>
<dbReference type="InterPro" id="IPR036612">
    <property type="entry name" value="KH_dom_type_1_sf"/>
</dbReference>
<dbReference type="GO" id="GO:0006355">
    <property type="term" value="P:regulation of DNA-templated transcription"/>
    <property type="evidence" value="ECO:0007669"/>
    <property type="project" value="TreeGrafter"/>
</dbReference>
<evidence type="ECO:0000259" key="3">
    <source>
        <dbReference type="SMART" id="SM00322"/>
    </source>
</evidence>
<organism evidence="4 5">
    <name type="scientific">Protea cynaroides</name>
    <dbReference type="NCBI Taxonomy" id="273540"/>
    <lineage>
        <taxon>Eukaryota</taxon>
        <taxon>Viridiplantae</taxon>
        <taxon>Streptophyta</taxon>
        <taxon>Embryophyta</taxon>
        <taxon>Tracheophyta</taxon>
        <taxon>Spermatophyta</taxon>
        <taxon>Magnoliopsida</taxon>
        <taxon>Proteales</taxon>
        <taxon>Proteaceae</taxon>
        <taxon>Protea</taxon>
    </lineage>
</organism>
<proteinExistence type="predicted"/>
<dbReference type="InterPro" id="IPR004088">
    <property type="entry name" value="KH_dom_type_1"/>
</dbReference>
<dbReference type="Gene3D" id="3.30.1370.10">
    <property type="entry name" value="K Homology domain, type 1"/>
    <property type="match status" value="1"/>
</dbReference>
<gene>
    <name evidence="4" type="ORF">NE237_026713</name>
</gene>
<feature type="region of interest" description="Disordered" evidence="2">
    <location>
        <begin position="339"/>
        <end position="360"/>
    </location>
</feature>
<protein>
    <recommendedName>
        <fullName evidence="3">K Homology domain-containing protein</fullName>
    </recommendedName>
</protein>
<keyword evidence="1" id="KW-0694">RNA-binding</keyword>
<dbReference type="GO" id="GO:0006307">
    <property type="term" value="P:DNA alkylation repair"/>
    <property type="evidence" value="ECO:0007669"/>
    <property type="project" value="InterPro"/>
</dbReference>
<dbReference type="InterPro" id="IPR019510">
    <property type="entry name" value="AKAP7-like_phosphoesterase"/>
</dbReference>
<dbReference type="AlphaFoldDB" id="A0A9Q0H498"/>
<dbReference type="SUPFAM" id="SSF54791">
    <property type="entry name" value="Eukaryotic type KH-domain (KH-domain type I)"/>
    <property type="match status" value="1"/>
</dbReference>
<evidence type="ECO:0000313" key="4">
    <source>
        <dbReference type="EMBL" id="KAJ4959602.1"/>
    </source>
</evidence>
<dbReference type="OrthoDB" id="277832at2759"/>
<dbReference type="SMART" id="SM00322">
    <property type="entry name" value="KH"/>
    <property type="match status" value="1"/>
</dbReference>
<dbReference type="EMBL" id="JAMYWD010000010">
    <property type="protein sequence ID" value="KAJ4959602.1"/>
    <property type="molecule type" value="Genomic_DNA"/>
</dbReference>
<dbReference type="SUPFAM" id="SSF55144">
    <property type="entry name" value="LigT-like"/>
    <property type="match status" value="1"/>
</dbReference>
<dbReference type="PROSITE" id="PS50084">
    <property type="entry name" value="KH_TYPE_1"/>
    <property type="match status" value="1"/>
</dbReference>
<keyword evidence="5" id="KW-1185">Reference proteome</keyword>
<dbReference type="GO" id="GO:0005634">
    <property type="term" value="C:nucleus"/>
    <property type="evidence" value="ECO:0007669"/>
    <property type="project" value="TreeGrafter"/>
</dbReference>
<reference evidence="4" key="1">
    <citation type="journal article" date="2023" name="Plant J.">
        <title>The genome of the king protea, Protea cynaroides.</title>
        <authorList>
            <person name="Chang J."/>
            <person name="Duong T.A."/>
            <person name="Schoeman C."/>
            <person name="Ma X."/>
            <person name="Roodt D."/>
            <person name="Barker N."/>
            <person name="Li Z."/>
            <person name="Van de Peer Y."/>
            <person name="Mizrachi E."/>
        </authorList>
    </citation>
    <scope>NUCLEOTIDE SEQUENCE</scope>
    <source>
        <tissue evidence="4">Young leaves</tissue>
    </source>
</reference>
<dbReference type="Proteomes" id="UP001141806">
    <property type="component" value="Unassembled WGS sequence"/>
</dbReference>
<feature type="domain" description="K Homology" evidence="3">
    <location>
        <begin position="228"/>
        <end position="295"/>
    </location>
</feature>
<dbReference type="InterPro" id="IPR004087">
    <property type="entry name" value="KH_dom"/>
</dbReference>
<accession>A0A9Q0H498</accession>